<dbReference type="PANTHER" id="PTHR42949:SF3">
    <property type="entry name" value="ANAEROBIC GLYCEROL-3-PHOSPHATE DEHYDROGENASE SUBUNIT B"/>
    <property type="match status" value="1"/>
</dbReference>
<keyword evidence="4" id="KW-0411">Iron-sulfur</keyword>
<evidence type="ECO:0000313" key="7">
    <source>
        <dbReference type="Proteomes" id="UP000009229"/>
    </source>
</evidence>
<dbReference type="RefSeq" id="WP_013823713.1">
    <property type="nucleotide sequence ID" value="NC_015573.1"/>
</dbReference>
<evidence type="ECO:0000256" key="4">
    <source>
        <dbReference type="ARBA" id="ARBA00023014"/>
    </source>
</evidence>
<sequence length="533" mass="56788">MQQEISFVEIAVIGGGPAGLCAALEAANAGARVVLLDRQDRLGGQLIKQTHRFFGSRSHRASERGINIATELTGQVISHPLIEALTGATVFGFYEDGVLGVEQEGRVFYLKPSRVIVATGASEKTLAFPNNDLPGIYGAGAVQTLVNVYGILPGKRVLMVGAGNIGVIVTYQLLQAGMEVAAIVEAAPGIGAYWVHAAKVRRAGVPIYTSHTIKRACGGREVEGAVIWQLDEQGQPVPGTEKDFAVDTICLSVGLSPLVELLAQAGCRLAYVPQLGGHVPLRDANLQTTVPGVYVAGDAAGVEEASAAMMEGALAGLHAAYSLGYGRAGYEARRRELQHQLDSLRSGPVGKRFAPGWPGCWPARVWEVKVMLAVDGIPTPEDLAAKTPPPERLAKGPVVIAECFQPIPCDPCSHACPRQAIGPFEDINEIPQVDYNKCNGCGQCITRCPGLALFVVDLTYSEKEALVKLPYEFLPLPAEGQEVAGVNRAGEKVCRARVVKVVTTEKMDKTAVVWLAVPKELAMEVRHFVITHV</sequence>
<dbReference type="PROSITE" id="PS51379">
    <property type="entry name" value="4FE4S_FER_2"/>
    <property type="match status" value="1"/>
</dbReference>
<evidence type="ECO:0000313" key="6">
    <source>
        <dbReference type="EMBL" id="AEG16202.1"/>
    </source>
</evidence>
<feature type="domain" description="4Fe-4S ferredoxin-type" evidence="5">
    <location>
        <begin position="429"/>
        <end position="458"/>
    </location>
</feature>
<protein>
    <submittedName>
        <fullName evidence="6">Sarcosine oxidase</fullName>
        <ecNumber evidence="6">1.5.3.1</ecNumber>
    </submittedName>
</protein>
<evidence type="ECO:0000256" key="2">
    <source>
        <dbReference type="ARBA" id="ARBA00023002"/>
    </source>
</evidence>
<dbReference type="SUPFAM" id="SSF51905">
    <property type="entry name" value="FAD/NAD(P)-binding domain"/>
    <property type="match status" value="1"/>
</dbReference>
<dbReference type="GO" id="GO:0008115">
    <property type="term" value="F:sarcosine oxidase activity"/>
    <property type="evidence" value="ECO:0007669"/>
    <property type="project" value="UniProtKB-EC"/>
</dbReference>
<dbReference type="Pfam" id="PF12838">
    <property type="entry name" value="Fer4_7"/>
    <property type="match status" value="1"/>
</dbReference>
<accession>A0AAU8PDB6</accession>
<dbReference type="InterPro" id="IPR036188">
    <property type="entry name" value="FAD/NAD-bd_sf"/>
</dbReference>
<keyword evidence="7" id="KW-1185">Reference proteome</keyword>
<dbReference type="GO" id="GO:0046872">
    <property type="term" value="F:metal ion binding"/>
    <property type="evidence" value="ECO:0007669"/>
    <property type="project" value="UniProtKB-KW"/>
</dbReference>
<keyword evidence="2 6" id="KW-0560">Oxidoreductase</keyword>
<dbReference type="Proteomes" id="UP000009229">
    <property type="component" value="Chromosome"/>
</dbReference>
<dbReference type="PRINTS" id="PR00368">
    <property type="entry name" value="FADPNR"/>
</dbReference>
<organism evidence="6 7">
    <name type="scientific">Desulfofundulus kuznetsovii (strain DSM 6115 / VKM B-1805 / 17)</name>
    <name type="common">Desulfotomaculum kuznetsovii</name>
    <dbReference type="NCBI Taxonomy" id="760568"/>
    <lineage>
        <taxon>Bacteria</taxon>
        <taxon>Bacillati</taxon>
        <taxon>Bacillota</taxon>
        <taxon>Clostridia</taxon>
        <taxon>Eubacteriales</taxon>
        <taxon>Peptococcaceae</taxon>
        <taxon>Desulfofundulus</taxon>
    </lineage>
</organism>
<keyword evidence="1" id="KW-0479">Metal-binding</keyword>
<dbReference type="PRINTS" id="PR00411">
    <property type="entry name" value="PNDRDTASEI"/>
</dbReference>
<dbReference type="Gene3D" id="3.50.50.60">
    <property type="entry name" value="FAD/NAD(P)-binding domain"/>
    <property type="match status" value="2"/>
</dbReference>
<dbReference type="EC" id="1.5.3.1" evidence="6"/>
<dbReference type="EMBL" id="CP002770">
    <property type="protein sequence ID" value="AEG16202.1"/>
    <property type="molecule type" value="Genomic_DNA"/>
</dbReference>
<evidence type="ECO:0000256" key="3">
    <source>
        <dbReference type="ARBA" id="ARBA00023004"/>
    </source>
</evidence>
<dbReference type="InterPro" id="IPR017900">
    <property type="entry name" value="4Fe4S_Fe_S_CS"/>
</dbReference>
<dbReference type="AlphaFoldDB" id="A0AAU8PDB6"/>
<dbReference type="GO" id="GO:0051536">
    <property type="term" value="F:iron-sulfur cluster binding"/>
    <property type="evidence" value="ECO:0007669"/>
    <property type="project" value="UniProtKB-KW"/>
</dbReference>
<proteinExistence type="predicted"/>
<dbReference type="InterPro" id="IPR023753">
    <property type="entry name" value="FAD/NAD-binding_dom"/>
</dbReference>
<keyword evidence="3" id="KW-0408">Iron</keyword>
<evidence type="ECO:0000256" key="1">
    <source>
        <dbReference type="ARBA" id="ARBA00022723"/>
    </source>
</evidence>
<dbReference type="Pfam" id="PF07992">
    <property type="entry name" value="Pyr_redox_2"/>
    <property type="match status" value="1"/>
</dbReference>
<evidence type="ECO:0000259" key="5">
    <source>
        <dbReference type="PROSITE" id="PS51379"/>
    </source>
</evidence>
<dbReference type="InterPro" id="IPR051691">
    <property type="entry name" value="Metab_Enz_Cyan_OpOx_G3PDH"/>
</dbReference>
<dbReference type="InterPro" id="IPR017896">
    <property type="entry name" value="4Fe4S_Fe-S-bd"/>
</dbReference>
<dbReference type="KEGG" id="dku:Desku_2679"/>
<reference evidence="7" key="1">
    <citation type="submission" date="2011-05" db="EMBL/GenBank/DDBJ databases">
        <title>Complete sequence of Desulfotomaculum kuznetsovii DSM 6115.</title>
        <authorList>
            <person name="Lucas S."/>
            <person name="Han J."/>
            <person name="Lapidus A."/>
            <person name="Cheng J.-F."/>
            <person name="Goodwin L."/>
            <person name="Pitluck S."/>
            <person name="Peters L."/>
            <person name="Mikhailova N."/>
            <person name="Lu M."/>
            <person name="Saunders E."/>
            <person name="Han C."/>
            <person name="Tapia R."/>
            <person name="Land M."/>
            <person name="Hauser L."/>
            <person name="Kyrpides N."/>
            <person name="Ivanova N."/>
            <person name="Pagani I."/>
            <person name="Nazina T."/>
            <person name="Ivanova A."/>
            <person name="Parshina S."/>
            <person name="Kuever J."/>
            <person name="Muyzer G."/>
            <person name="Plugge C."/>
            <person name="Stams A."/>
            <person name="Woyke T."/>
        </authorList>
    </citation>
    <scope>NUCLEOTIDE SEQUENCE [LARGE SCALE GENOMIC DNA]</scope>
    <source>
        <strain evidence="7">DSM 6115 / VKM B-1805 / 17</strain>
    </source>
</reference>
<dbReference type="SUPFAM" id="SSF54862">
    <property type="entry name" value="4Fe-4S ferredoxins"/>
    <property type="match status" value="1"/>
</dbReference>
<dbReference type="PROSITE" id="PS00198">
    <property type="entry name" value="4FE4S_FER_1"/>
    <property type="match status" value="1"/>
</dbReference>
<dbReference type="Gene3D" id="3.30.70.20">
    <property type="match status" value="1"/>
</dbReference>
<dbReference type="PANTHER" id="PTHR42949">
    <property type="entry name" value="ANAEROBIC GLYCEROL-3-PHOSPHATE DEHYDROGENASE SUBUNIT B"/>
    <property type="match status" value="1"/>
</dbReference>
<gene>
    <name evidence="6" type="ordered locus">Desku_2679</name>
</gene>
<name>A0AAU8PDB6_DESK7</name>